<feature type="domain" description="Lipid-binding serum glycoprotein C-terminal" evidence="5">
    <location>
        <begin position="582"/>
        <end position="791"/>
    </location>
</feature>
<keyword evidence="3" id="KW-0732">Signal</keyword>
<dbReference type="STRING" id="6265.A0A0B2VYG5"/>
<dbReference type="InterPro" id="IPR001124">
    <property type="entry name" value="Lipid-bd_serum_glycop_C"/>
</dbReference>
<feature type="domain" description="Lipid-binding serum glycoprotein N-terminal" evidence="4">
    <location>
        <begin position="298"/>
        <end position="525"/>
    </location>
</feature>
<dbReference type="GO" id="GO:0005615">
    <property type="term" value="C:extracellular space"/>
    <property type="evidence" value="ECO:0007669"/>
    <property type="project" value="TreeGrafter"/>
</dbReference>
<dbReference type="OrthoDB" id="10255543at2759"/>
<evidence type="ECO:0000313" key="7">
    <source>
        <dbReference type="Proteomes" id="UP000031036"/>
    </source>
</evidence>
<dbReference type="AlphaFoldDB" id="A0A0B2VYG5"/>
<comment type="caution">
    <text evidence="6">The sequence shown here is derived from an EMBL/GenBank/DDBJ whole genome shotgun (WGS) entry which is preliminary data.</text>
</comment>
<dbReference type="InterPro" id="IPR032942">
    <property type="entry name" value="BPI/LBP/Plunc"/>
</dbReference>
<evidence type="ECO:0000259" key="5">
    <source>
        <dbReference type="SMART" id="SM00329"/>
    </source>
</evidence>
<dbReference type="GO" id="GO:0008289">
    <property type="term" value="F:lipid binding"/>
    <property type="evidence" value="ECO:0007669"/>
    <property type="project" value="InterPro"/>
</dbReference>
<organism evidence="6 7">
    <name type="scientific">Toxocara canis</name>
    <name type="common">Canine roundworm</name>
    <dbReference type="NCBI Taxonomy" id="6265"/>
    <lineage>
        <taxon>Eukaryota</taxon>
        <taxon>Metazoa</taxon>
        <taxon>Ecdysozoa</taxon>
        <taxon>Nematoda</taxon>
        <taxon>Chromadorea</taxon>
        <taxon>Rhabditida</taxon>
        <taxon>Spirurina</taxon>
        <taxon>Ascaridomorpha</taxon>
        <taxon>Ascaridoidea</taxon>
        <taxon>Toxocaridae</taxon>
        <taxon>Toxocara</taxon>
    </lineage>
</organism>
<dbReference type="Gene3D" id="3.15.20.10">
    <property type="entry name" value="Bactericidal permeability-increasing protein, domain 2"/>
    <property type="match status" value="1"/>
</dbReference>
<dbReference type="Proteomes" id="UP000031036">
    <property type="component" value="Unassembled WGS sequence"/>
</dbReference>
<comment type="similarity">
    <text evidence="1">Belongs to the BPI/LBP/Plunc superfamily. BPI/LBP family.</text>
</comment>
<dbReference type="InterPro" id="IPR017943">
    <property type="entry name" value="Bactericidal_perm-incr_a/b_dom"/>
</dbReference>
<protein>
    <submittedName>
        <fullName evidence="6">Lipopolysaccharide-binding protein</fullName>
    </submittedName>
</protein>
<dbReference type="SMART" id="SM00328">
    <property type="entry name" value="BPI1"/>
    <property type="match status" value="2"/>
</dbReference>
<dbReference type="SMART" id="SM00329">
    <property type="entry name" value="BPI2"/>
    <property type="match status" value="1"/>
</dbReference>
<dbReference type="EMBL" id="JPKZ01000681">
    <property type="protein sequence ID" value="KHN86010.1"/>
    <property type="molecule type" value="Genomic_DNA"/>
</dbReference>
<dbReference type="PANTHER" id="PTHR10504:SF143">
    <property type="entry name" value="BPI2 DOMAIN-CONTAINING PROTEIN"/>
    <property type="match status" value="1"/>
</dbReference>
<gene>
    <name evidence="6" type="primary">Lbp</name>
    <name evidence="6" type="ORF">Tcan_09502</name>
</gene>
<reference evidence="6 7" key="1">
    <citation type="submission" date="2014-11" db="EMBL/GenBank/DDBJ databases">
        <title>Genetic blueprint of the zoonotic pathogen Toxocara canis.</title>
        <authorList>
            <person name="Zhu X.-Q."/>
            <person name="Korhonen P.K."/>
            <person name="Cai H."/>
            <person name="Young N.D."/>
            <person name="Nejsum P."/>
            <person name="von Samson-Himmelstjerna G."/>
            <person name="Boag P.R."/>
            <person name="Tan P."/>
            <person name="Li Q."/>
            <person name="Min J."/>
            <person name="Yang Y."/>
            <person name="Wang X."/>
            <person name="Fang X."/>
            <person name="Hall R.S."/>
            <person name="Hofmann A."/>
            <person name="Sternberg P.W."/>
            <person name="Jex A.R."/>
            <person name="Gasser R.B."/>
        </authorList>
    </citation>
    <scope>NUCLEOTIDE SEQUENCE [LARGE SCALE GENOMIC DNA]</scope>
    <source>
        <strain evidence="6">PN_DK_2014</strain>
    </source>
</reference>
<feature type="domain" description="Lipid-binding serum glycoprotein N-terminal" evidence="4">
    <location>
        <begin position="43"/>
        <end position="274"/>
    </location>
</feature>
<proteinExistence type="inferred from homology"/>
<dbReference type="Pfam" id="PF02886">
    <property type="entry name" value="LBP_BPI_CETP_C"/>
    <property type="match status" value="1"/>
</dbReference>
<feature type="chain" id="PRO_5002096395" evidence="3">
    <location>
        <begin position="21"/>
        <end position="817"/>
    </location>
</feature>
<dbReference type="Pfam" id="PF01273">
    <property type="entry name" value="LBP_BPI_CETP"/>
    <property type="match status" value="2"/>
</dbReference>
<keyword evidence="7" id="KW-1185">Reference proteome</keyword>
<dbReference type="Gene3D" id="3.15.10.10">
    <property type="entry name" value="Bactericidal permeability-increasing protein, domain 1"/>
    <property type="match status" value="3"/>
</dbReference>
<name>A0A0B2VYG5_TOXCA</name>
<evidence type="ECO:0000313" key="6">
    <source>
        <dbReference type="EMBL" id="KHN86010.1"/>
    </source>
</evidence>
<evidence type="ECO:0000256" key="3">
    <source>
        <dbReference type="SAM" id="SignalP"/>
    </source>
</evidence>
<keyword evidence="2" id="KW-1015">Disulfide bond</keyword>
<evidence type="ECO:0000259" key="4">
    <source>
        <dbReference type="SMART" id="SM00328"/>
    </source>
</evidence>
<sequence length="817" mass="89737">MQFACAVFVSAALLRAAAIARRPEDVHPLLEKHSSTGSALRIRLLPSAVQYLNQIGARIIAEQLPRLLIPNISHRLTNDQGIISLSRVRVSRFKRASIHNISTSSPNRLTWVMRNLNIGLIGDLSGEVNIVVPLKLEGQAEIQTEGVDFRLESALEKSPSGSARVRTISCRTSIKAVRIDNHNGGLAGIALNLFKMAISEHIRPLIQMQICKKVTRFIDEDLNEKLARAQTKSSLATAAEQNSIGRHLGLPDAKHILTRFKSITLNASSLFGEVFCEKGVPDEWNCKNVLATVYMHVRLIGDLSGEVNIVVPLKLEGQAEIQTEGVDFRLESALEKSPSGSARVRTISCRTSIKAVRIDNHNGGLAGIALNLFKNVIGDLSGEVNIVVPLKLEGQAEIQTEGVDFRLESALEKSPSGSARVRTISCRTSIKAVRIDNHNGGLAGIALNLFKMAISEHIRPLIQMQICKKVTRFIDEDLNEKLARAQTKSSLATAAEQNSIGRHLGLPDAKHILTRFKSITLNASSLFGEQIATKIFIDYRLTEDPICYTNTVELANLGHVSIGNQQSYTPFGVPPLRWPLTVKDNAMVDVLVSDYVPNALLYHAFRERLLKFVIDDRTTSSLSAFLRTSCTSDSVCFADVLPQLAEQFPNSKLQLVIVATRAPTVIMSARNGGVISLNLNGLIFIYVLNGNSTRRQAAVFELGLVADTNLQVQNSTVLGKVTLSRFHLSKRSGNIDISNDEVTDLTLLSSEMLQKFVNNMLHTGFPIPIPQVVHLTASDLQILDRCAFLSSRFTLDHRRISDIASTTIFSGQPFSQQ</sequence>
<dbReference type="OMA" id="AVRIDNH"/>
<evidence type="ECO:0000256" key="2">
    <source>
        <dbReference type="ARBA" id="ARBA00023157"/>
    </source>
</evidence>
<accession>A0A0B2VYG5</accession>
<dbReference type="SUPFAM" id="SSF55394">
    <property type="entry name" value="Bactericidal permeability-increasing protein, BPI"/>
    <property type="match status" value="4"/>
</dbReference>
<feature type="signal peptide" evidence="3">
    <location>
        <begin position="1"/>
        <end position="20"/>
    </location>
</feature>
<dbReference type="PANTHER" id="PTHR10504">
    <property type="entry name" value="BACTERICIDAL PERMEABILITY-INCREASING BPI PROTEIN-RELATED"/>
    <property type="match status" value="1"/>
</dbReference>
<dbReference type="InterPro" id="IPR017942">
    <property type="entry name" value="Lipid-bd_serum_glycop_N"/>
</dbReference>
<evidence type="ECO:0000256" key="1">
    <source>
        <dbReference type="ARBA" id="ARBA00007292"/>
    </source>
</evidence>